<dbReference type="PANTHER" id="PTHR34136">
    <property type="match status" value="1"/>
</dbReference>
<dbReference type="CDD" id="cd06533">
    <property type="entry name" value="Glyco_transf_WecG_TagA"/>
    <property type="match status" value="1"/>
</dbReference>
<protein>
    <submittedName>
        <fullName evidence="3">WecB/TagA/CpsF family glycosyltransferase</fullName>
    </submittedName>
</protein>
<dbReference type="NCBIfam" id="TIGR00696">
    <property type="entry name" value="wecG_tagA_cpsF"/>
    <property type="match status" value="1"/>
</dbReference>
<dbReference type="Pfam" id="PF03808">
    <property type="entry name" value="Glyco_tran_WecG"/>
    <property type="match status" value="1"/>
</dbReference>
<keyword evidence="1" id="KW-0328">Glycosyltransferase</keyword>
<evidence type="ECO:0000313" key="4">
    <source>
        <dbReference type="Proteomes" id="UP001281447"/>
    </source>
</evidence>
<keyword evidence="4" id="KW-1185">Reference proteome</keyword>
<name>A0ABU5C3Y5_9BACI</name>
<organism evidence="3 4">
    <name type="scientific">Tigheibacillus halophilus</name>
    <dbReference type="NCBI Taxonomy" id="361280"/>
    <lineage>
        <taxon>Bacteria</taxon>
        <taxon>Bacillati</taxon>
        <taxon>Bacillota</taxon>
        <taxon>Bacilli</taxon>
        <taxon>Bacillales</taxon>
        <taxon>Bacillaceae</taxon>
        <taxon>Tigheibacillus</taxon>
    </lineage>
</organism>
<dbReference type="InterPro" id="IPR004629">
    <property type="entry name" value="WecG_TagA_CpsF"/>
</dbReference>
<accession>A0ABU5C3Y5</accession>
<gene>
    <name evidence="3" type="ORF">RWE15_05545</name>
</gene>
<keyword evidence="2" id="KW-0808">Transferase</keyword>
<comment type="caution">
    <text evidence="3">The sequence shown here is derived from an EMBL/GenBank/DDBJ whole genome shotgun (WGS) entry which is preliminary data.</text>
</comment>
<dbReference type="EMBL" id="JAWDIP010000003">
    <property type="protein sequence ID" value="MDY0394037.1"/>
    <property type="molecule type" value="Genomic_DNA"/>
</dbReference>
<dbReference type="Proteomes" id="UP001281447">
    <property type="component" value="Unassembled WGS sequence"/>
</dbReference>
<dbReference type="PANTHER" id="PTHR34136:SF1">
    <property type="entry name" value="UDP-N-ACETYL-D-MANNOSAMINURONIC ACID TRANSFERASE"/>
    <property type="match status" value="1"/>
</dbReference>
<evidence type="ECO:0000313" key="3">
    <source>
        <dbReference type="EMBL" id="MDY0394037.1"/>
    </source>
</evidence>
<sequence length="113" mass="13536">MVFFDLDDERIAADIKRAQPDLIFVALGLPRQEQWIARYLDIFDKGLFMGVGGSFDTLTGEVPRAPKFWIDLNLEWFYRLLKQPFRWKRILKVFTFMFLILFKKGINDVWRKS</sequence>
<evidence type="ECO:0000256" key="2">
    <source>
        <dbReference type="ARBA" id="ARBA00022679"/>
    </source>
</evidence>
<evidence type="ECO:0000256" key="1">
    <source>
        <dbReference type="ARBA" id="ARBA00022676"/>
    </source>
</evidence>
<proteinExistence type="predicted"/>
<reference evidence="3 4" key="1">
    <citation type="submission" date="2023-10" db="EMBL/GenBank/DDBJ databases">
        <title>Virgibacillus halophilus 5B73C genome.</title>
        <authorList>
            <person name="Miliotis G."/>
            <person name="Sengupta P."/>
            <person name="Hameed A."/>
            <person name="Chuvochina M."/>
            <person name="Mcdonagh F."/>
            <person name="Simpson A.C."/>
            <person name="Singh N.K."/>
            <person name="Rekha P.D."/>
            <person name="Raman K."/>
            <person name="Hugenholtz P."/>
            <person name="Venkateswaran K."/>
        </authorList>
    </citation>
    <scope>NUCLEOTIDE SEQUENCE [LARGE SCALE GENOMIC DNA]</scope>
    <source>
        <strain evidence="3 4">5B73C</strain>
    </source>
</reference>